<dbReference type="InterPro" id="IPR000782">
    <property type="entry name" value="FAS1_domain"/>
</dbReference>
<dbReference type="SUPFAM" id="SSF82153">
    <property type="entry name" value="FAS1 domain"/>
    <property type="match status" value="2"/>
</dbReference>
<comment type="caution">
    <text evidence="4">The sequence shown here is derived from an EMBL/GenBank/DDBJ whole genome shotgun (WGS) entry which is preliminary data.</text>
</comment>
<gene>
    <name evidence="4" type="primary">FLA20_4</name>
    <name evidence="4" type="ORF">CK203_067653</name>
</gene>
<dbReference type="SMART" id="SM00554">
    <property type="entry name" value="FAS1"/>
    <property type="match status" value="2"/>
</dbReference>
<dbReference type="Pfam" id="PF02469">
    <property type="entry name" value="Fasciclin"/>
    <property type="match status" value="2"/>
</dbReference>
<dbReference type="KEGG" id="vvi:100248022"/>
<dbReference type="PANTHER" id="PTHR33985:SF21">
    <property type="entry name" value="FASCICLIN-LIKE ARABINOGALACTAN PROTEIN 20-RELATED"/>
    <property type="match status" value="1"/>
</dbReference>
<proteinExistence type="inferred from homology"/>
<evidence type="ECO:0000256" key="1">
    <source>
        <dbReference type="ARBA" id="ARBA00007843"/>
    </source>
</evidence>
<evidence type="ECO:0000313" key="5">
    <source>
        <dbReference type="Proteomes" id="UP000288805"/>
    </source>
</evidence>
<dbReference type="Gramene" id="Vitis14g01883.t01">
    <property type="protein sequence ID" value="Vitis14g01883.t01.CDS"/>
    <property type="gene ID" value="Vitis14g01883"/>
</dbReference>
<protein>
    <submittedName>
        <fullName evidence="4">Putative fasciclin-like arabinogalactan protein 20</fullName>
    </submittedName>
</protein>
<dbReference type="PROSITE" id="PS50213">
    <property type="entry name" value="FAS1"/>
    <property type="match status" value="1"/>
</dbReference>
<dbReference type="InterPro" id="IPR052806">
    <property type="entry name" value="Fasciclin-like_AGP"/>
</dbReference>
<feature type="chain" id="PRO_5019484949" evidence="2">
    <location>
        <begin position="22"/>
        <end position="360"/>
    </location>
</feature>
<dbReference type="InterPro" id="IPR036378">
    <property type="entry name" value="FAS1_dom_sf"/>
</dbReference>
<dbReference type="OrthoDB" id="1893649at2759"/>
<dbReference type="SMR" id="A0A438EC77"/>
<dbReference type="Proteomes" id="UP000288805">
    <property type="component" value="Unassembled WGS sequence"/>
</dbReference>
<organism evidence="4 5">
    <name type="scientific">Vitis vinifera</name>
    <name type="common">Grape</name>
    <dbReference type="NCBI Taxonomy" id="29760"/>
    <lineage>
        <taxon>Eukaryota</taxon>
        <taxon>Viridiplantae</taxon>
        <taxon>Streptophyta</taxon>
        <taxon>Embryophyta</taxon>
        <taxon>Tracheophyta</taxon>
        <taxon>Spermatophyta</taxon>
        <taxon>Magnoliopsida</taxon>
        <taxon>eudicotyledons</taxon>
        <taxon>Gunneridae</taxon>
        <taxon>Pentapetalae</taxon>
        <taxon>rosids</taxon>
        <taxon>Vitales</taxon>
        <taxon>Vitaceae</taxon>
        <taxon>Viteae</taxon>
        <taxon>Vitis</taxon>
    </lineage>
</organism>
<dbReference type="PANTHER" id="PTHR33985">
    <property type="entry name" value="OS02G0491300 PROTEIN-RELATED"/>
    <property type="match status" value="1"/>
</dbReference>
<feature type="signal peptide" evidence="2">
    <location>
        <begin position="1"/>
        <end position="21"/>
    </location>
</feature>
<evidence type="ECO:0000256" key="2">
    <source>
        <dbReference type="SAM" id="SignalP"/>
    </source>
</evidence>
<evidence type="ECO:0000313" key="4">
    <source>
        <dbReference type="EMBL" id="RVW45153.1"/>
    </source>
</evidence>
<keyword evidence="2" id="KW-0732">Signal</keyword>
<evidence type="ECO:0000259" key="3">
    <source>
        <dbReference type="PROSITE" id="PS50213"/>
    </source>
</evidence>
<name>A0A438EC77_VITVI</name>
<dbReference type="AlphaFoldDB" id="A0A438EC77"/>
<dbReference type="EMBL" id="QGNW01001336">
    <property type="protein sequence ID" value="RVW45153.1"/>
    <property type="molecule type" value="Genomic_DNA"/>
</dbReference>
<sequence length="360" mass="39718">MATSLLFSLILLSLSISSSSALLFSETVVDAADVLSDSGYLSMALNLQTVFQTLLLQSPTATVFAPSDSAFVRSGQPPLFLLQYHTLPQRLSLEDLKALPYGTSIPTMLLNRSLIVTTSDVDALLSINNVTVNELTVYDAGSVVIYGVDEFFDPSFRIYSNSVPEQCPGRNDFFEQETSSFEDVDCFGEASDLLRSRGYSKMAAFMDMQLTGFGDGTSVTIFAPVDESIEEHAKNFSDYSVMFRQHVVPGWLPWKVMSGLEAGAMLPTFSEDFRIKITRFGDILALNGVPILFMDMFCCNWLVVHGLDQLVTSSIKQDLKEGSFFAFNDNVDENAKEGSFFAFDDNVEENAPDYGENSIP</sequence>
<reference evidence="4 5" key="1">
    <citation type="journal article" date="2018" name="PLoS Genet.">
        <title>Population sequencing reveals clonal diversity and ancestral inbreeding in the grapevine cultivar Chardonnay.</title>
        <authorList>
            <person name="Roach M.J."/>
            <person name="Johnson D.L."/>
            <person name="Bohlmann J."/>
            <person name="van Vuuren H.J."/>
            <person name="Jones S.J."/>
            <person name="Pretorius I.S."/>
            <person name="Schmidt S.A."/>
            <person name="Borneman A.R."/>
        </authorList>
    </citation>
    <scope>NUCLEOTIDE SEQUENCE [LARGE SCALE GENOMIC DNA]</scope>
    <source>
        <strain evidence="5">cv. Chardonnay</strain>
        <tissue evidence="4">Leaf</tissue>
    </source>
</reference>
<accession>A0A438EC77</accession>
<feature type="domain" description="FAS1" evidence="3">
    <location>
        <begin position="25"/>
        <end position="156"/>
    </location>
</feature>
<comment type="similarity">
    <text evidence="1">Belongs to the fasciclin-like AGP family.</text>
</comment>
<dbReference type="Gene3D" id="2.30.180.10">
    <property type="entry name" value="FAS1 domain"/>
    <property type="match status" value="2"/>
</dbReference>